<dbReference type="Pfam" id="PF00591">
    <property type="entry name" value="Glycos_transf_3"/>
    <property type="match status" value="1"/>
</dbReference>
<feature type="domain" description="Glycosyl transferase family 3" evidence="10">
    <location>
        <begin position="90"/>
        <end position="350"/>
    </location>
</feature>
<evidence type="ECO:0000259" key="11">
    <source>
        <dbReference type="Pfam" id="PF02885"/>
    </source>
</evidence>
<dbReference type="InterPro" id="IPR017459">
    <property type="entry name" value="Glycosyl_Trfase_fam3_N_dom"/>
</dbReference>
<comment type="pathway">
    <text evidence="1">Amino-acid biosynthesis; L-tryptophan biosynthesis; L-tryptophan from chorismate: step 2/5.</text>
</comment>
<dbReference type="EC" id="2.4.2.18" evidence="2"/>
<evidence type="ECO:0000313" key="13">
    <source>
        <dbReference type="Proteomes" id="UP000077266"/>
    </source>
</evidence>
<dbReference type="SUPFAM" id="SSF52418">
    <property type="entry name" value="Nucleoside phosphorylase/phosphoribosyltransferase catalytic domain"/>
    <property type="match status" value="1"/>
</dbReference>
<dbReference type="InterPro" id="IPR005940">
    <property type="entry name" value="Anthranilate_Pribosyl_Tfrase"/>
</dbReference>
<dbReference type="HAMAP" id="MF_00211">
    <property type="entry name" value="TrpD"/>
    <property type="match status" value="1"/>
</dbReference>
<dbReference type="STRING" id="1314781.A0A165DZZ5"/>
<proteinExistence type="inferred from homology"/>
<dbReference type="OrthoDB" id="427800at2759"/>
<sequence length="368" mass="38373">MSHTPESFKSILRKLHASPADFSPDDVRLAIEHIIATPPAATPAQIGAFLSALQLTGVERLPSTLAAASDALLQRAIIPQIEGDDAGIRADIVGTGGDGHNVFNVSTTAAIVAAGAGLRVIKHGNYAATSSSGSADLLIALGCSLSSSSASLPANVPLQFLLAATYHPALASLAPIRKQIPFRTLFNLLGPLANPARPTHMILGVATPELGLLFARALAEQHNGKIVKALVVCGAEGLDELSCAGESHVWTVDGTTGDITSSTLSPEDFGLSRHSLDTVRGHSPAENAEVLRALLQPGYTSKDREVPIDLVPVSDFVCMNAAALLVVSGLATDWKDGAAKARESISSGKAWQALEIFREHSVRVSRTD</sequence>
<dbReference type="Proteomes" id="UP000077266">
    <property type="component" value="Unassembled WGS sequence"/>
</dbReference>
<evidence type="ECO:0000256" key="9">
    <source>
        <dbReference type="ARBA" id="ARBA00071401"/>
    </source>
</evidence>
<dbReference type="InterPro" id="IPR000312">
    <property type="entry name" value="Glycosyl_Trfase_fam3"/>
</dbReference>
<dbReference type="AlphaFoldDB" id="A0A165DZZ5"/>
<keyword evidence="4 12" id="KW-0328">Glycosyltransferase</keyword>
<dbReference type="PANTHER" id="PTHR43285">
    <property type="entry name" value="ANTHRANILATE PHOSPHORIBOSYLTRANSFERASE"/>
    <property type="match status" value="1"/>
</dbReference>
<evidence type="ECO:0000256" key="1">
    <source>
        <dbReference type="ARBA" id="ARBA00004907"/>
    </source>
</evidence>
<keyword evidence="3" id="KW-0028">Amino-acid biosynthesis</keyword>
<dbReference type="GO" id="GO:0004048">
    <property type="term" value="F:anthranilate phosphoribosyltransferase activity"/>
    <property type="evidence" value="ECO:0007669"/>
    <property type="project" value="UniProtKB-EC"/>
</dbReference>
<dbReference type="InParanoid" id="A0A165DZZ5"/>
<keyword evidence="6" id="KW-0822">Tryptophan biosynthesis</keyword>
<keyword evidence="5 12" id="KW-0808">Transferase</keyword>
<evidence type="ECO:0000256" key="8">
    <source>
        <dbReference type="ARBA" id="ARBA00061500"/>
    </source>
</evidence>
<feature type="domain" description="Glycosyl transferase family 3 N-terminal" evidence="11">
    <location>
        <begin position="9"/>
        <end position="75"/>
    </location>
</feature>
<evidence type="ECO:0000313" key="12">
    <source>
        <dbReference type="EMBL" id="KZV85775.1"/>
    </source>
</evidence>
<dbReference type="InterPro" id="IPR035902">
    <property type="entry name" value="Nuc_phospho_transferase"/>
</dbReference>
<keyword evidence="7" id="KW-0057">Aromatic amino acid biosynthesis</keyword>
<evidence type="ECO:0000259" key="10">
    <source>
        <dbReference type="Pfam" id="PF00591"/>
    </source>
</evidence>
<keyword evidence="13" id="KW-1185">Reference proteome</keyword>
<dbReference type="PANTHER" id="PTHR43285:SF2">
    <property type="entry name" value="ANTHRANILATE PHOSPHORIBOSYLTRANSFERASE"/>
    <property type="match status" value="1"/>
</dbReference>
<evidence type="ECO:0000256" key="7">
    <source>
        <dbReference type="ARBA" id="ARBA00023141"/>
    </source>
</evidence>
<accession>A0A165DZZ5</accession>
<evidence type="ECO:0000256" key="4">
    <source>
        <dbReference type="ARBA" id="ARBA00022676"/>
    </source>
</evidence>
<organism evidence="12 13">
    <name type="scientific">Exidia glandulosa HHB12029</name>
    <dbReference type="NCBI Taxonomy" id="1314781"/>
    <lineage>
        <taxon>Eukaryota</taxon>
        <taxon>Fungi</taxon>
        <taxon>Dikarya</taxon>
        <taxon>Basidiomycota</taxon>
        <taxon>Agaricomycotina</taxon>
        <taxon>Agaricomycetes</taxon>
        <taxon>Auriculariales</taxon>
        <taxon>Exidiaceae</taxon>
        <taxon>Exidia</taxon>
    </lineage>
</organism>
<evidence type="ECO:0000256" key="3">
    <source>
        <dbReference type="ARBA" id="ARBA00022605"/>
    </source>
</evidence>
<dbReference type="EMBL" id="KV426177">
    <property type="protein sequence ID" value="KZV85775.1"/>
    <property type="molecule type" value="Genomic_DNA"/>
</dbReference>
<evidence type="ECO:0000256" key="6">
    <source>
        <dbReference type="ARBA" id="ARBA00022822"/>
    </source>
</evidence>
<dbReference type="NCBIfam" id="TIGR01245">
    <property type="entry name" value="trpD"/>
    <property type="match status" value="1"/>
</dbReference>
<dbReference type="Pfam" id="PF02885">
    <property type="entry name" value="Glycos_trans_3N"/>
    <property type="match status" value="1"/>
</dbReference>
<dbReference type="GO" id="GO:0000162">
    <property type="term" value="P:L-tryptophan biosynthetic process"/>
    <property type="evidence" value="ECO:0007669"/>
    <property type="project" value="UniProtKB-KW"/>
</dbReference>
<reference evidence="12 13" key="1">
    <citation type="journal article" date="2016" name="Mol. Biol. Evol.">
        <title>Comparative Genomics of Early-Diverging Mushroom-Forming Fungi Provides Insights into the Origins of Lignocellulose Decay Capabilities.</title>
        <authorList>
            <person name="Nagy L.G."/>
            <person name="Riley R."/>
            <person name="Tritt A."/>
            <person name="Adam C."/>
            <person name="Daum C."/>
            <person name="Floudas D."/>
            <person name="Sun H."/>
            <person name="Yadav J.S."/>
            <person name="Pangilinan J."/>
            <person name="Larsson K.H."/>
            <person name="Matsuura K."/>
            <person name="Barry K."/>
            <person name="Labutti K."/>
            <person name="Kuo R."/>
            <person name="Ohm R.A."/>
            <person name="Bhattacharya S.S."/>
            <person name="Shirouzu T."/>
            <person name="Yoshinaga Y."/>
            <person name="Martin F.M."/>
            <person name="Grigoriev I.V."/>
            <person name="Hibbett D.S."/>
        </authorList>
    </citation>
    <scope>NUCLEOTIDE SEQUENCE [LARGE SCALE GENOMIC DNA]</scope>
    <source>
        <strain evidence="12 13">HHB12029</strain>
    </source>
</reference>
<evidence type="ECO:0000256" key="2">
    <source>
        <dbReference type="ARBA" id="ARBA00011948"/>
    </source>
</evidence>
<evidence type="ECO:0000256" key="5">
    <source>
        <dbReference type="ARBA" id="ARBA00022679"/>
    </source>
</evidence>
<dbReference type="FunCoup" id="A0A165DZZ5">
    <property type="interactions" value="482"/>
</dbReference>
<name>A0A165DZZ5_EXIGL</name>
<dbReference type="GO" id="GO:0005829">
    <property type="term" value="C:cytosol"/>
    <property type="evidence" value="ECO:0007669"/>
    <property type="project" value="TreeGrafter"/>
</dbReference>
<dbReference type="Gene3D" id="1.20.970.10">
    <property type="entry name" value="Transferase, Pyrimidine Nucleoside Phosphorylase, Chain C"/>
    <property type="match status" value="1"/>
</dbReference>
<dbReference type="Gene3D" id="3.40.1030.10">
    <property type="entry name" value="Nucleoside phosphorylase/phosphoribosyltransferase catalytic domain"/>
    <property type="match status" value="1"/>
</dbReference>
<protein>
    <recommendedName>
        <fullName evidence="9">Anthranilate phosphoribosyltransferase</fullName>
        <ecNumber evidence="2">2.4.2.18</ecNumber>
    </recommendedName>
</protein>
<dbReference type="FunFam" id="3.40.1030.10:FF:000002">
    <property type="entry name" value="Anthranilate phosphoribosyltransferase"/>
    <property type="match status" value="1"/>
</dbReference>
<gene>
    <name evidence="12" type="ORF">EXIGLDRAFT_681525</name>
</gene>
<comment type="similarity">
    <text evidence="8">Belongs to the anthranilate phosphoribosyltransferase family.</text>
</comment>